<keyword evidence="3" id="KW-1185">Reference proteome</keyword>
<proteinExistence type="predicted"/>
<protein>
    <submittedName>
        <fullName evidence="2">Uncharacterized protein</fullName>
    </submittedName>
</protein>
<evidence type="ECO:0000313" key="2">
    <source>
        <dbReference type="EMBL" id="SDE14094.1"/>
    </source>
</evidence>
<reference evidence="3" key="1">
    <citation type="submission" date="2016-10" db="EMBL/GenBank/DDBJ databases">
        <authorList>
            <person name="Varghese N."/>
            <person name="Submissions S."/>
        </authorList>
    </citation>
    <scope>NUCLEOTIDE SEQUENCE [LARGE SCALE GENOMIC DNA]</scope>
    <source>
        <strain evidence="3">CGMCC 4.6858</strain>
    </source>
</reference>
<evidence type="ECO:0000313" key="3">
    <source>
        <dbReference type="Proteomes" id="UP000199034"/>
    </source>
</evidence>
<dbReference type="RefSeq" id="WP_090860616.1">
    <property type="nucleotide sequence ID" value="NZ_FMZM01000015.1"/>
</dbReference>
<dbReference type="Proteomes" id="UP000199034">
    <property type="component" value="Unassembled WGS sequence"/>
</dbReference>
<dbReference type="STRING" id="1045774.SAMN05421872_115118"/>
<evidence type="ECO:0000256" key="1">
    <source>
        <dbReference type="SAM" id="MobiDB-lite"/>
    </source>
</evidence>
<accession>A0A1G7AGN2</accession>
<dbReference type="AlphaFoldDB" id="A0A1G7AGN2"/>
<organism evidence="2 3">
    <name type="scientific">Nocardioides lianchengensis</name>
    <dbReference type="NCBI Taxonomy" id="1045774"/>
    <lineage>
        <taxon>Bacteria</taxon>
        <taxon>Bacillati</taxon>
        <taxon>Actinomycetota</taxon>
        <taxon>Actinomycetes</taxon>
        <taxon>Propionibacteriales</taxon>
        <taxon>Nocardioidaceae</taxon>
        <taxon>Nocardioides</taxon>
    </lineage>
</organism>
<dbReference type="EMBL" id="FMZM01000015">
    <property type="protein sequence ID" value="SDE14094.1"/>
    <property type="molecule type" value="Genomic_DNA"/>
</dbReference>
<feature type="region of interest" description="Disordered" evidence="1">
    <location>
        <begin position="1"/>
        <end position="98"/>
    </location>
</feature>
<gene>
    <name evidence="2" type="ORF">SAMN05421872_115118</name>
</gene>
<feature type="region of interest" description="Disordered" evidence="1">
    <location>
        <begin position="246"/>
        <end position="283"/>
    </location>
</feature>
<name>A0A1G7AGN2_9ACTN</name>
<sequence>MTHEQLHTRASTSTRPAPAPAPPVSTISTPVALPVMRTTAGLGRDPGGGTVAGGPLDRLRRLPDDGAGPVIRRAGKKGGGTATKPPTDAQIAEGKKPQPGTAYTLAQARAQLLAFDHNQSGIPFRKQIAKAWGDYILATHASTLKAGKVRDTYKSSHDKHHADEFSVSQEIDGIPEIVIHAHMDKDGKPKPGNGVHWKWADGEMVAETYEMSATHVAALLEATTAKTAWDTTGKAKYLATLTLPTTGTPTTGSTTPVATTTTPPVASSSTATVSLPTVPAKTP</sequence>